<protein>
    <submittedName>
        <fullName evidence="2">YbaK/EbsC family protein</fullName>
    </submittedName>
</protein>
<dbReference type="RefSeq" id="WP_285436993.1">
    <property type="nucleotide sequence ID" value="NZ_JASJUS010000054.1"/>
</dbReference>
<dbReference type="InterPro" id="IPR007214">
    <property type="entry name" value="YbaK/aa-tRNA-synth-assoc-dom"/>
</dbReference>
<evidence type="ECO:0000313" key="3">
    <source>
        <dbReference type="Proteomes" id="UP001241926"/>
    </source>
</evidence>
<dbReference type="InterPro" id="IPR036754">
    <property type="entry name" value="YbaK/aa-tRNA-synt-asso_dom_sf"/>
</dbReference>
<feature type="domain" description="YbaK/aminoacyl-tRNA synthetase-associated" evidence="1">
    <location>
        <begin position="24"/>
        <end position="141"/>
    </location>
</feature>
<comment type="caution">
    <text evidence="2">The sequence shown here is derived from an EMBL/GenBank/DDBJ whole genome shotgun (WGS) entry which is preliminary data.</text>
</comment>
<dbReference type="Gene3D" id="3.90.960.10">
    <property type="entry name" value="YbaK/aminoacyl-tRNA synthetase-associated domain"/>
    <property type="match status" value="1"/>
</dbReference>
<organism evidence="2 3">
    <name type="scientific">Streptomyces fuscus</name>
    <dbReference type="NCBI Taxonomy" id="3048495"/>
    <lineage>
        <taxon>Bacteria</taxon>
        <taxon>Bacillati</taxon>
        <taxon>Actinomycetota</taxon>
        <taxon>Actinomycetes</taxon>
        <taxon>Kitasatosporales</taxon>
        <taxon>Streptomycetaceae</taxon>
        <taxon>Streptomyces</taxon>
    </lineage>
</organism>
<evidence type="ECO:0000313" key="2">
    <source>
        <dbReference type="EMBL" id="MDL2081682.1"/>
    </source>
</evidence>
<sequence length="162" mass="16855">MSAAVPPWRAVLDVHGCAYVLHEHAAAHTVAERRALPFPWSQAVKTLAFTAPEVPLLLVALRAPDRVDFARLAAAVGTSRSGLRSADAELLAAEGLVPGGIPPVSHRPGVPCLIDVAVGEPDRPVYCGGGSPGRTLRIASGTLAALPRARTVHVAREPNPHG</sequence>
<dbReference type="EMBL" id="JASJUS010000054">
    <property type="protein sequence ID" value="MDL2081682.1"/>
    <property type="molecule type" value="Genomic_DNA"/>
</dbReference>
<dbReference type="Pfam" id="PF04073">
    <property type="entry name" value="tRNA_edit"/>
    <property type="match status" value="1"/>
</dbReference>
<accession>A0ABT7J9Y8</accession>
<gene>
    <name evidence="2" type="ORF">QNN03_35175</name>
</gene>
<proteinExistence type="predicted"/>
<dbReference type="CDD" id="cd04332">
    <property type="entry name" value="YbaK_like"/>
    <property type="match status" value="1"/>
</dbReference>
<dbReference type="SUPFAM" id="SSF55826">
    <property type="entry name" value="YbaK/ProRS associated domain"/>
    <property type="match status" value="1"/>
</dbReference>
<reference evidence="2 3" key="1">
    <citation type="submission" date="2023-05" db="EMBL/GenBank/DDBJ databases">
        <title>Streptomyces fuscus sp. nov., a brown-black pigment producing actinomyces isolated from dry sand of Sea duck farm.</title>
        <authorList>
            <person name="Xie J."/>
            <person name="Shen N."/>
        </authorList>
    </citation>
    <scope>NUCLEOTIDE SEQUENCE [LARGE SCALE GENOMIC DNA]</scope>
    <source>
        <strain evidence="2 3">GXMU-J15</strain>
    </source>
</reference>
<dbReference type="Proteomes" id="UP001241926">
    <property type="component" value="Unassembled WGS sequence"/>
</dbReference>
<evidence type="ECO:0000259" key="1">
    <source>
        <dbReference type="Pfam" id="PF04073"/>
    </source>
</evidence>
<keyword evidence="3" id="KW-1185">Reference proteome</keyword>
<name>A0ABT7J9Y8_9ACTN</name>